<dbReference type="InterPro" id="IPR036374">
    <property type="entry name" value="OxRdtase_Mopterin-bd_sf"/>
</dbReference>
<dbReference type="eggNOG" id="COG2041">
    <property type="taxonomic scope" value="Bacteria"/>
</dbReference>
<evidence type="ECO:0000259" key="2">
    <source>
        <dbReference type="Pfam" id="PF00174"/>
    </source>
</evidence>
<accession>H5UUS0</accession>
<dbReference type="RefSeq" id="WP_009483321.1">
    <property type="nucleotide sequence ID" value="NZ_BAFE01000089.1"/>
</dbReference>
<reference evidence="3 4" key="1">
    <citation type="submission" date="2012-02" db="EMBL/GenBank/DDBJ databases">
        <title>Whole genome shotgun sequence of Mobilicoccus pelagius NBRC 104925.</title>
        <authorList>
            <person name="Yoshida Y."/>
            <person name="Hosoyama A."/>
            <person name="Tsuchikane K."/>
            <person name="Katsumata H."/>
            <person name="Yamazaki S."/>
            <person name="Fujita N."/>
        </authorList>
    </citation>
    <scope>NUCLEOTIDE SEQUENCE [LARGE SCALE GENOMIC DNA]</scope>
    <source>
        <strain evidence="3 4">NBRC 104925</strain>
    </source>
</reference>
<evidence type="ECO:0000256" key="1">
    <source>
        <dbReference type="SAM" id="MobiDB-lite"/>
    </source>
</evidence>
<name>H5UUS0_9MICO</name>
<dbReference type="AlphaFoldDB" id="H5UUS0"/>
<protein>
    <recommendedName>
        <fullName evidence="2">Oxidoreductase molybdopterin-binding domain-containing protein</fullName>
    </recommendedName>
</protein>
<comment type="caution">
    <text evidence="3">The sequence shown here is derived from an EMBL/GenBank/DDBJ whole genome shotgun (WGS) entry which is preliminary data.</text>
</comment>
<keyword evidence="4" id="KW-1185">Reference proteome</keyword>
<evidence type="ECO:0000313" key="3">
    <source>
        <dbReference type="EMBL" id="GAB49478.1"/>
    </source>
</evidence>
<dbReference type="SUPFAM" id="SSF56524">
    <property type="entry name" value="Oxidoreductase molybdopterin-binding domain"/>
    <property type="match status" value="1"/>
</dbReference>
<dbReference type="InterPro" id="IPR000572">
    <property type="entry name" value="OxRdtase_Mopterin-bd_dom"/>
</dbReference>
<sequence length="198" mass="22586">MSDSLDDLREPARLPPGQREAPLRPIHYGRVPRIDLDTWSFTIEGTTVDGSRTRLSWTDLMSLPHIEVRADHHCVSHRSTAGLVWGGVPARAVVDLAPPAPEARWLFASAAYGYHANLTVDDLLSPRTLLATHLDGEPLVPEHGWPLRLVVPHLYGWKGPKWLMAFEYLASPRRGFWEERGYHFNGDVWREERYAHQE</sequence>
<proteinExistence type="predicted"/>
<feature type="compositionally biased region" description="Basic and acidic residues" evidence="1">
    <location>
        <begin position="1"/>
        <end position="12"/>
    </location>
</feature>
<feature type="region of interest" description="Disordered" evidence="1">
    <location>
        <begin position="1"/>
        <end position="23"/>
    </location>
</feature>
<dbReference type="EMBL" id="BAFE01000089">
    <property type="protein sequence ID" value="GAB49478.1"/>
    <property type="molecule type" value="Genomic_DNA"/>
</dbReference>
<gene>
    <name evidence="3" type="ORF">MOPEL_130_00850</name>
</gene>
<dbReference type="PANTHER" id="PTHR43032">
    <property type="entry name" value="PROTEIN-METHIONINE-SULFOXIDE REDUCTASE"/>
    <property type="match status" value="1"/>
</dbReference>
<evidence type="ECO:0000313" key="4">
    <source>
        <dbReference type="Proteomes" id="UP000004367"/>
    </source>
</evidence>
<dbReference type="Proteomes" id="UP000004367">
    <property type="component" value="Unassembled WGS sequence"/>
</dbReference>
<dbReference type="Gene3D" id="3.90.420.10">
    <property type="entry name" value="Oxidoreductase, molybdopterin-binding domain"/>
    <property type="match status" value="1"/>
</dbReference>
<feature type="domain" description="Oxidoreductase molybdopterin-binding" evidence="2">
    <location>
        <begin position="29"/>
        <end position="177"/>
    </location>
</feature>
<dbReference type="PANTHER" id="PTHR43032:SF4">
    <property type="entry name" value="OXIDOREDUCTASE MOLYBDOPTERIN-BINDING DOMAIN-CONTAINING PROTEIN"/>
    <property type="match status" value="1"/>
</dbReference>
<dbReference type="Pfam" id="PF00174">
    <property type="entry name" value="Oxidored_molyb"/>
    <property type="match status" value="1"/>
</dbReference>
<organism evidence="3 4">
    <name type="scientific">Mobilicoccus pelagius NBRC 104925</name>
    <dbReference type="NCBI Taxonomy" id="1089455"/>
    <lineage>
        <taxon>Bacteria</taxon>
        <taxon>Bacillati</taxon>
        <taxon>Actinomycetota</taxon>
        <taxon>Actinomycetes</taxon>
        <taxon>Micrococcales</taxon>
        <taxon>Dermatophilaceae</taxon>
        <taxon>Mobilicoccus</taxon>
    </lineage>
</organism>
<dbReference type="STRING" id="1089455.MOPEL_130_00850"/>